<dbReference type="AlphaFoldDB" id="G0LN43"/>
<feature type="domain" description="DUF5817" evidence="2">
    <location>
        <begin position="2"/>
        <end position="60"/>
    </location>
</feature>
<evidence type="ECO:0000313" key="5">
    <source>
        <dbReference type="Proteomes" id="UP000007954"/>
    </source>
</evidence>
<feature type="region of interest" description="Disordered" evidence="1">
    <location>
        <begin position="108"/>
        <end position="133"/>
    </location>
</feature>
<sequence length="175" mass="19110">MYAVVGCTDCSAMWLLSDAHTAESATCPRCGRTHQTKKLRHFVEESDREAARQARSALLAKRDGNSAAFADTAHVAKMERTLADDSQQVSDNEYLSGVGINPDAVENAAQSDDATRQSRPEIIRSAISSQDAPTEEDIISYATDRGVPTDAARELLEKLIRQGNLTESHGTYRLL</sequence>
<evidence type="ECO:0000259" key="3">
    <source>
        <dbReference type="Pfam" id="PF22798"/>
    </source>
</evidence>
<dbReference type="Gene3D" id="1.10.10.10">
    <property type="entry name" value="Winged helix-like DNA-binding domain superfamily/Winged helix DNA-binding domain"/>
    <property type="match status" value="1"/>
</dbReference>
<proteinExistence type="predicted"/>
<dbReference type="KEGG" id="hwc:Hqrw_3776"/>
<feature type="domain" description="DUF5817" evidence="3">
    <location>
        <begin position="121"/>
        <end position="174"/>
    </location>
</feature>
<dbReference type="OrthoDB" id="142616at2157"/>
<dbReference type="Proteomes" id="UP000007954">
    <property type="component" value="Chromosome"/>
</dbReference>
<evidence type="ECO:0000313" key="4">
    <source>
        <dbReference type="EMBL" id="CCC41513.1"/>
    </source>
</evidence>
<dbReference type="Pfam" id="PF22798">
    <property type="entry name" value="DUF5817_CT"/>
    <property type="match status" value="1"/>
</dbReference>
<organism evidence="4 5">
    <name type="scientific">Haloquadratum walsbyi (strain DSM 16854 / JCM 12705 / C23)</name>
    <dbReference type="NCBI Taxonomy" id="768065"/>
    <lineage>
        <taxon>Archaea</taxon>
        <taxon>Methanobacteriati</taxon>
        <taxon>Methanobacteriota</taxon>
        <taxon>Stenosarchaea group</taxon>
        <taxon>Halobacteria</taxon>
        <taxon>Halobacteriales</taxon>
        <taxon>Haloferacaceae</taxon>
        <taxon>Haloquadratum</taxon>
    </lineage>
</organism>
<dbReference type="EMBL" id="FR746099">
    <property type="protein sequence ID" value="CCC41513.1"/>
    <property type="molecule type" value="Genomic_DNA"/>
</dbReference>
<dbReference type="InterPro" id="IPR036388">
    <property type="entry name" value="WH-like_DNA-bd_sf"/>
</dbReference>
<protein>
    <submittedName>
        <fullName evidence="4">Uncharacterized protein</fullName>
    </submittedName>
</protein>
<dbReference type="HOGENOM" id="CLU_1567083_0_0_2"/>
<accession>G0LN43</accession>
<dbReference type="GeneID" id="12448634"/>
<dbReference type="Gene3D" id="3.90.820.10">
    <property type="entry name" value="Structural Genomics, Unknown Function 30-nov-00 1gh9 Mol_id"/>
    <property type="match status" value="1"/>
</dbReference>
<dbReference type="InterPro" id="IPR043855">
    <property type="entry name" value="DUF5817"/>
</dbReference>
<gene>
    <name evidence="4" type="ordered locus">Hqrw_3776</name>
</gene>
<dbReference type="Pfam" id="PF19134">
    <property type="entry name" value="DUF5817"/>
    <property type="match status" value="1"/>
</dbReference>
<evidence type="ECO:0000259" key="2">
    <source>
        <dbReference type="Pfam" id="PF19134"/>
    </source>
</evidence>
<dbReference type="InterPro" id="IPR053849">
    <property type="entry name" value="DUF5817_C"/>
</dbReference>
<feature type="compositionally biased region" description="Basic and acidic residues" evidence="1">
    <location>
        <begin position="113"/>
        <end position="122"/>
    </location>
</feature>
<evidence type="ECO:0000256" key="1">
    <source>
        <dbReference type="SAM" id="MobiDB-lite"/>
    </source>
</evidence>
<name>G0LN43_HALWC</name>
<dbReference type="RefSeq" id="WP_014556873.1">
    <property type="nucleotide sequence ID" value="NC_017459.1"/>
</dbReference>
<reference evidence="4 5" key="1">
    <citation type="journal article" date="2011" name="PLoS ONE">
        <title>Haloquadratum walsbyi: limited diversity in a global pond.</title>
        <authorList>
            <person name="Dyall-Smith M."/>
            <person name="Pfeiffer F."/>
            <person name="Klee K."/>
            <person name="Palm P."/>
            <person name="Gross K."/>
            <person name="Schuster S.C."/>
            <person name="Rampp M."/>
            <person name="Oesterhelt D."/>
        </authorList>
    </citation>
    <scope>NUCLEOTIDE SEQUENCE [LARGE SCALE GENOMIC DNA]</scope>
    <source>
        <strain evidence="5">DSM 16854 / JCM 12705 / C23</strain>
    </source>
</reference>